<evidence type="ECO:0000256" key="3">
    <source>
        <dbReference type="ARBA" id="ARBA00022475"/>
    </source>
</evidence>
<dbReference type="EMBL" id="VTPC01071141">
    <property type="protein sequence ID" value="KAF2889067.1"/>
    <property type="molecule type" value="Genomic_DNA"/>
</dbReference>
<dbReference type="GO" id="GO:0005886">
    <property type="term" value="C:plasma membrane"/>
    <property type="evidence" value="ECO:0007669"/>
    <property type="project" value="UniProtKB-SubCell"/>
</dbReference>
<evidence type="ECO:0000256" key="1">
    <source>
        <dbReference type="ARBA" id="ARBA00004651"/>
    </source>
</evidence>
<dbReference type="PANTHER" id="PTHR48021:SF46">
    <property type="entry name" value="MAJOR FACILITATOR SUPERFAMILY (MFS) PROFILE DOMAIN-CONTAINING PROTEIN"/>
    <property type="match status" value="1"/>
</dbReference>
<dbReference type="InterPro" id="IPR005828">
    <property type="entry name" value="MFS_sugar_transport-like"/>
</dbReference>
<evidence type="ECO:0000256" key="4">
    <source>
        <dbReference type="ARBA" id="ARBA00022597"/>
    </source>
</evidence>
<feature type="transmembrane region" description="Helical" evidence="8">
    <location>
        <begin position="148"/>
        <end position="169"/>
    </location>
</feature>
<evidence type="ECO:0000256" key="7">
    <source>
        <dbReference type="ARBA" id="ARBA00023136"/>
    </source>
</evidence>
<keyword evidence="4" id="KW-0762">Sugar transport</keyword>
<feature type="transmembrane region" description="Helical" evidence="8">
    <location>
        <begin position="370"/>
        <end position="390"/>
    </location>
</feature>
<evidence type="ECO:0000256" key="8">
    <source>
        <dbReference type="SAM" id="Phobius"/>
    </source>
</evidence>
<reference evidence="10" key="1">
    <citation type="submission" date="2019-08" db="EMBL/GenBank/DDBJ databases">
        <title>The genome of the North American firefly Photinus pyralis.</title>
        <authorList>
            <consortium name="Photinus pyralis genome working group"/>
            <person name="Fallon T.R."/>
            <person name="Sander Lower S.E."/>
            <person name="Weng J.-K."/>
        </authorList>
    </citation>
    <scope>NUCLEOTIDE SEQUENCE</scope>
    <source>
        <strain evidence="10">TRF0915ILg1</strain>
        <tissue evidence="10">Whole body</tissue>
    </source>
</reference>
<name>A0A8K0CPQ2_IGNLU</name>
<evidence type="ECO:0000256" key="5">
    <source>
        <dbReference type="ARBA" id="ARBA00022692"/>
    </source>
</evidence>
<feature type="transmembrane region" description="Helical" evidence="8">
    <location>
        <begin position="90"/>
        <end position="112"/>
    </location>
</feature>
<feature type="transmembrane region" description="Helical" evidence="8">
    <location>
        <begin position="124"/>
        <end position="142"/>
    </location>
</feature>
<organism evidence="10 11">
    <name type="scientific">Ignelater luminosus</name>
    <name type="common">Cucubano</name>
    <name type="synonym">Pyrophorus luminosus</name>
    <dbReference type="NCBI Taxonomy" id="2038154"/>
    <lineage>
        <taxon>Eukaryota</taxon>
        <taxon>Metazoa</taxon>
        <taxon>Ecdysozoa</taxon>
        <taxon>Arthropoda</taxon>
        <taxon>Hexapoda</taxon>
        <taxon>Insecta</taxon>
        <taxon>Pterygota</taxon>
        <taxon>Neoptera</taxon>
        <taxon>Endopterygota</taxon>
        <taxon>Coleoptera</taxon>
        <taxon>Polyphaga</taxon>
        <taxon>Elateriformia</taxon>
        <taxon>Elateroidea</taxon>
        <taxon>Elateridae</taxon>
        <taxon>Agrypninae</taxon>
        <taxon>Pyrophorini</taxon>
        <taxon>Ignelater</taxon>
    </lineage>
</organism>
<keyword evidence="2" id="KW-0813">Transport</keyword>
<comment type="caution">
    <text evidence="10">The sequence shown here is derived from an EMBL/GenBank/DDBJ whole genome shotgun (WGS) entry which is preliminary data.</text>
</comment>
<dbReference type="FunFam" id="1.20.1250.20:FF:000218">
    <property type="entry name" value="facilitated trehalose transporter Tret1"/>
    <property type="match status" value="1"/>
</dbReference>
<dbReference type="Gene3D" id="1.20.1250.20">
    <property type="entry name" value="MFS general substrate transporter like domains"/>
    <property type="match status" value="1"/>
</dbReference>
<dbReference type="PANTHER" id="PTHR48021">
    <property type="match status" value="1"/>
</dbReference>
<dbReference type="InterPro" id="IPR036259">
    <property type="entry name" value="MFS_trans_sf"/>
</dbReference>
<accession>A0A8K0CPQ2</accession>
<evidence type="ECO:0000313" key="10">
    <source>
        <dbReference type="EMBL" id="KAF2889067.1"/>
    </source>
</evidence>
<sequence length="443" mass="47940">MSIACGGVYFTWVSPSLPRLTSDDSPIGTTITLEEGSWIASSAFLGGILGSLIGGILMTKIGPKQCILSSSIPYFAGWIIIILTKSPVMIIVAQGIGGIGSGISLSILPIYVSEIGDKDIRGKLGVLGMALVNTSNFIVLAFGPFVSYAALALLCSTFPLVFLITFYFVPESPYYLVKIGKKDAAMSNLRRLASGNVDEKNIRLNLEEIENTIQYDIENGTTLKELLTKENYRKSLLMVMGIKLLRAFNGTPAIDAYKQTIIESSNSMISPGISSIIFGLVPILAALICAICIDKIGRKLLITVAALICAVGLVAEGAYFYLQETNMDITSLSWLPTAGLSIYLFCNTVGVATLSNIIVGEMFATSIKGIAVPFFSIISSIVNFTVLKFYEPLSDVWGRYTVFWIFATVCILGALFVLLVLPETKGKSFIEIQRKLNKKSENI</sequence>
<feature type="domain" description="Major facilitator superfamily (MFS) profile" evidence="9">
    <location>
        <begin position="1"/>
        <end position="425"/>
    </location>
</feature>
<dbReference type="PROSITE" id="PS00217">
    <property type="entry name" value="SUGAR_TRANSPORT_2"/>
    <property type="match status" value="1"/>
</dbReference>
<feature type="transmembrane region" description="Helical" evidence="8">
    <location>
        <begin position="334"/>
        <end position="358"/>
    </location>
</feature>
<protein>
    <recommendedName>
        <fullName evidence="9">Major facilitator superfamily (MFS) profile domain-containing protein</fullName>
    </recommendedName>
</protein>
<proteinExistence type="predicted"/>
<keyword evidence="5 8" id="KW-0812">Transmembrane</keyword>
<gene>
    <name evidence="10" type="ORF">ILUMI_17106</name>
</gene>
<dbReference type="Proteomes" id="UP000801492">
    <property type="component" value="Unassembled WGS sequence"/>
</dbReference>
<evidence type="ECO:0000256" key="6">
    <source>
        <dbReference type="ARBA" id="ARBA00022989"/>
    </source>
</evidence>
<dbReference type="InterPro" id="IPR020846">
    <property type="entry name" value="MFS_dom"/>
</dbReference>
<dbReference type="InterPro" id="IPR050549">
    <property type="entry name" value="MFS_Trehalose_Transporter"/>
</dbReference>
<evidence type="ECO:0000256" key="2">
    <source>
        <dbReference type="ARBA" id="ARBA00022448"/>
    </source>
</evidence>
<evidence type="ECO:0000259" key="9">
    <source>
        <dbReference type="PROSITE" id="PS50850"/>
    </source>
</evidence>
<feature type="transmembrane region" description="Helical" evidence="8">
    <location>
        <begin position="300"/>
        <end position="322"/>
    </location>
</feature>
<comment type="subcellular location">
    <subcellularLocation>
        <location evidence="1">Cell membrane</location>
        <topology evidence="1">Multi-pass membrane protein</topology>
    </subcellularLocation>
</comment>
<dbReference type="SUPFAM" id="SSF103473">
    <property type="entry name" value="MFS general substrate transporter"/>
    <property type="match status" value="1"/>
</dbReference>
<keyword evidence="3" id="KW-1003">Cell membrane</keyword>
<feature type="transmembrane region" description="Helical" evidence="8">
    <location>
        <begin position="402"/>
        <end position="421"/>
    </location>
</feature>
<dbReference type="AlphaFoldDB" id="A0A8K0CPQ2"/>
<dbReference type="GO" id="GO:0022857">
    <property type="term" value="F:transmembrane transporter activity"/>
    <property type="evidence" value="ECO:0007669"/>
    <property type="project" value="InterPro"/>
</dbReference>
<feature type="transmembrane region" description="Helical" evidence="8">
    <location>
        <begin position="274"/>
        <end position="293"/>
    </location>
</feature>
<dbReference type="OrthoDB" id="4142200at2759"/>
<feature type="transmembrane region" description="Helical" evidence="8">
    <location>
        <begin position="66"/>
        <end position="84"/>
    </location>
</feature>
<keyword evidence="6 8" id="KW-1133">Transmembrane helix</keyword>
<dbReference type="InterPro" id="IPR005829">
    <property type="entry name" value="Sugar_transporter_CS"/>
</dbReference>
<feature type="transmembrane region" description="Helical" evidence="8">
    <location>
        <begin position="236"/>
        <end position="254"/>
    </location>
</feature>
<keyword evidence="11" id="KW-1185">Reference proteome</keyword>
<dbReference type="PROSITE" id="PS50850">
    <property type="entry name" value="MFS"/>
    <property type="match status" value="1"/>
</dbReference>
<keyword evidence="7 8" id="KW-0472">Membrane</keyword>
<dbReference type="Pfam" id="PF00083">
    <property type="entry name" value="Sugar_tr"/>
    <property type="match status" value="1"/>
</dbReference>
<feature type="transmembrane region" description="Helical" evidence="8">
    <location>
        <begin position="38"/>
        <end position="59"/>
    </location>
</feature>
<evidence type="ECO:0000313" key="11">
    <source>
        <dbReference type="Proteomes" id="UP000801492"/>
    </source>
</evidence>